<dbReference type="Proteomes" id="UP000583929">
    <property type="component" value="Unassembled WGS sequence"/>
</dbReference>
<dbReference type="InterPro" id="IPR036691">
    <property type="entry name" value="Endo/exonu/phosph_ase_sf"/>
</dbReference>
<dbReference type="PANTHER" id="PTHR31286:SF180">
    <property type="entry name" value="OS10G0362600 PROTEIN"/>
    <property type="match status" value="1"/>
</dbReference>
<proteinExistence type="predicted"/>
<accession>A0A7J6G0Q3</accession>
<dbReference type="PANTHER" id="PTHR31286">
    <property type="entry name" value="GLYCINE-RICH CELL WALL STRUCTURAL PROTEIN 1.8-LIKE"/>
    <property type="match status" value="1"/>
</dbReference>
<dbReference type="EMBL" id="JAATIQ010000162">
    <property type="protein sequence ID" value="KAF4375589.1"/>
    <property type="molecule type" value="Genomic_DNA"/>
</dbReference>
<feature type="compositionally biased region" description="Basic and acidic residues" evidence="1">
    <location>
        <begin position="266"/>
        <end position="277"/>
    </location>
</feature>
<evidence type="ECO:0000259" key="2">
    <source>
        <dbReference type="Pfam" id="PF14111"/>
    </source>
</evidence>
<feature type="region of interest" description="Disordered" evidence="1">
    <location>
        <begin position="411"/>
        <end position="441"/>
    </location>
</feature>
<dbReference type="Pfam" id="PF14111">
    <property type="entry name" value="DUF4283"/>
    <property type="match status" value="1"/>
</dbReference>
<name>A0A7J6G0Q3_CANSA</name>
<sequence>MVVVNEMDQEMVTVTVDTRDDSVEKMMERDSEMEIEMMELFEDLTLEDIVANKACVGKIMGCKNMAASVVKKILLGIWNLEDGWRMKKFEEGVLGFFFESEADCSFVLNKRPWLVNGVLLNIKPWPLEGEVRLSEFELARFWVEFHGLPTRCLSENNIPILAKKVGQLVKSDGKSKEETTEGPSGSCFNAAAFKRERLLCNEGVKLIGGNARQKGSWKRRPLPVQKEAGEGSSQATAVPDRSAGKMEGTEEGTLHGALHGSGRPLCSKDDDMARREGKTVVPREFENPPREECLNIPPKNILTELPTPDFASVGHENELGLIPDIGPSLIQSLNIPHIWTCKSQMPHHFPEPINFKWPTNDPQLQKLYCDLLGPDYTNLYKVQPSLISNPPNVSEMIVHLLGSRKRKAHTCKTDGEGEEVAGESFKAGTSRGNPRGRRKKGETCSSFLKRTKLGYHDFCGIPAIGIAGGFCLAWKKGLKMIVRKKFNTGFECQIEEENKAVWTMFFMYGTPYGREKNAFWQWFSTLVMKCESNWVVCGDLNVIAEASEKRGGYPRCTGVIQRAWSKQCYGQAGIRVCGKLRNTKNALKVWNRDVFGFCDQQLKSLYARLSFLQSQVQVQTATCEEEAEIQLRIIELEQRQERIWRQKSRELWVAIGDCNSKFFHTATLIRRRRNSIRAILDDGQDWILDRAGIGEYFTRKFRGLYQSQNPRFDQDFELGYVLERDKLCDLCGEIPENEVHLFRDCHFARCLWFSSPWGIINSNLGSLSFEDWFLWLVDTGNDSIMMFGACVMEHIWQCRNKLLFQGVKPNLTMSIRQLWQRFNEFKEILLDECKLTLTTTVNTCSGVIWDLHVRVDASVLDGMAGISVVEMQEDQDEGGVILQSEVVENVLAAELLAIFKALSWAVERKARSVISNGDDMKDV</sequence>
<feature type="region of interest" description="Disordered" evidence="1">
    <location>
        <begin position="211"/>
        <end position="277"/>
    </location>
</feature>
<dbReference type="AlphaFoldDB" id="A0A7J6G0Q3"/>
<dbReference type="InterPro" id="IPR025558">
    <property type="entry name" value="DUF4283"/>
</dbReference>
<reference evidence="3 4" key="1">
    <citation type="journal article" date="2020" name="bioRxiv">
        <title>Sequence and annotation of 42 cannabis genomes reveals extensive copy number variation in cannabinoid synthesis and pathogen resistance genes.</title>
        <authorList>
            <person name="Mckernan K.J."/>
            <person name="Helbert Y."/>
            <person name="Kane L.T."/>
            <person name="Ebling H."/>
            <person name="Zhang L."/>
            <person name="Liu B."/>
            <person name="Eaton Z."/>
            <person name="Mclaughlin S."/>
            <person name="Kingan S."/>
            <person name="Baybayan P."/>
            <person name="Concepcion G."/>
            <person name="Jordan M."/>
            <person name="Riva A."/>
            <person name="Barbazuk W."/>
            <person name="Harkins T."/>
        </authorList>
    </citation>
    <scope>NUCLEOTIDE SEQUENCE [LARGE SCALE GENOMIC DNA]</scope>
    <source>
        <strain evidence="4">cv. Jamaican Lion 4</strain>
        <tissue evidence="3">Leaf</tissue>
    </source>
</reference>
<keyword evidence="4" id="KW-1185">Reference proteome</keyword>
<comment type="caution">
    <text evidence="3">The sequence shown here is derived from an EMBL/GenBank/DDBJ whole genome shotgun (WGS) entry which is preliminary data.</text>
</comment>
<gene>
    <name evidence="3" type="ORF">G4B88_022236</name>
</gene>
<feature type="domain" description="DUF4283" evidence="2">
    <location>
        <begin position="55"/>
        <end position="126"/>
    </location>
</feature>
<evidence type="ECO:0000313" key="3">
    <source>
        <dbReference type="EMBL" id="KAF4375589.1"/>
    </source>
</evidence>
<organism evidence="3 4">
    <name type="scientific">Cannabis sativa</name>
    <name type="common">Hemp</name>
    <name type="synonym">Marijuana</name>
    <dbReference type="NCBI Taxonomy" id="3483"/>
    <lineage>
        <taxon>Eukaryota</taxon>
        <taxon>Viridiplantae</taxon>
        <taxon>Streptophyta</taxon>
        <taxon>Embryophyta</taxon>
        <taxon>Tracheophyta</taxon>
        <taxon>Spermatophyta</taxon>
        <taxon>Magnoliopsida</taxon>
        <taxon>eudicotyledons</taxon>
        <taxon>Gunneridae</taxon>
        <taxon>Pentapetalae</taxon>
        <taxon>rosids</taxon>
        <taxon>fabids</taxon>
        <taxon>Rosales</taxon>
        <taxon>Cannabaceae</taxon>
        <taxon>Cannabis</taxon>
    </lineage>
</organism>
<dbReference type="InterPro" id="IPR040256">
    <property type="entry name" value="At4g02000-like"/>
</dbReference>
<evidence type="ECO:0000256" key="1">
    <source>
        <dbReference type="SAM" id="MobiDB-lite"/>
    </source>
</evidence>
<protein>
    <recommendedName>
        <fullName evidence="2">DUF4283 domain-containing protein</fullName>
    </recommendedName>
</protein>
<evidence type="ECO:0000313" key="4">
    <source>
        <dbReference type="Proteomes" id="UP000583929"/>
    </source>
</evidence>
<dbReference type="SUPFAM" id="SSF56219">
    <property type="entry name" value="DNase I-like"/>
    <property type="match status" value="1"/>
</dbReference>
<dbReference type="Gene3D" id="3.60.10.10">
    <property type="entry name" value="Endonuclease/exonuclease/phosphatase"/>
    <property type="match status" value="1"/>
</dbReference>